<feature type="domain" description="Transposase IS204/IS1001/IS1096/IS1165 DDE" evidence="13">
    <location>
        <begin position="276"/>
        <end position="396"/>
    </location>
</feature>
<keyword evidence="3 11" id="KW-0812">Transmembrane</keyword>
<feature type="domain" description="Fatty acid desaturase" evidence="12">
    <location>
        <begin position="20"/>
        <end position="217"/>
    </location>
</feature>
<feature type="transmembrane region" description="Helical" evidence="11">
    <location>
        <begin position="166"/>
        <end position="185"/>
    </location>
</feature>
<dbReference type="PANTHER" id="PTHR11351:SF33">
    <property type="entry name" value="DELTA-9 FATTY ACID DESATURASE, DESA"/>
    <property type="match status" value="1"/>
</dbReference>
<name>A0ABT1WG71_9BURK</name>
<evidence type="ECO:0000256" key="11">
    <source>
        <dbReference type="SAM" id="Phobius"/>
    </source>
</evidence>
<organism evidence="14 15">
    <name type="scientific">Limnobacter humi</name>
    <dbReference type="NCBI Taxonomy" id="1778671"/>
    <lineage>
        <taxon>Bacteria</taxon>
        <taxon>Pseudomonadati</taxon>
        <taxon>Pseudomonadota</taxon>
        <taxon>Betaproteobacteria</taxon>
        <taxon>Burkholderiales</taxon>
        <taxon>Burkholderiaceae</taxon>
        <taxon>Limnobacter</taxon>
    </lineage>
</organism>
<reference evidence="14 15" key="1">
    <citation type="submission" date="2022-07" db="EMBL/GenBank/DDBJ databases">
        <authorList>
            <person name="Xamxidin M."/>
            <person name="Wu M."/>
        </authorList>
    </citation>
    <scope>NUCLEOTIDE SEQUENCE [LARGE SCALE GENOMIC DNA]</scope>
    <source>
        <strain evidence="14 15">NBRC 111650</strain>
    </source>
</reference>
<dbReference type="EMBL" id="JANIGO010000002">
    <property type="protein sequence ID" value="MCQ8896518.1"/>
    <property type="molecule type" value="Genomic_DNA"/>
</dbReference>
<keyword evidence="10" id="KW-0175">Coiled coil</keyword>
<keyword evidence="15" id="KW-1185">Reference proteome</keyword>
<dbReference type="Pfam" id="PF00487">
    <property type="entry name" value="FA_desaturase"/>
    <property type="match status" value="1"/>
</dbReference>
<dbReference type="Pfam" id="PF01610">
    <property type="entry name" value="DDE_Tnp_ISL3"/>
    <property type="match status" value="1"/>
</dbReference>
<feature type="coiled-coil region" evidence="10">
    <location>
        <begin position="288"/>
        <end position="331"/>
    </location>
</feature>
<evidence type="ECO:0000259" key="13">
    <source>
        <dbReference type="Pfam" id="PF01610"/>
    </source>
</evidence>
<evidence type="ECO:0000313" key="15">
    <source>
        <dbReference type="Proteomes" id="UP001204142"/>
    </source>
</evidence>
<keyword evidence="6 14" id="KW-0560">Oxidoreductase</keyword>
<evidence type="ECO:0000256" key="4">
    <source>
        <dbReference type="ARBA" id="ARBA00022832"/>
    </source>
</evidence>
<evidence type="ECO:0000256" key="3">
    <source>
        <dbReference type="ARBA" id="ARBA00022692"/>
    </source>
</evidence>
<evidence type="ECO:0000256" key="9">
    <source>
        <dbReference type="ARBA" id="ARBA00023136"/>
    </source>
</evidence>
<keyword evidence="7" id="KW-0408">Iron</keyword>
<keyword evidence="9 11" id="KW-0472">Membrane</keyword>
<accession>A0ABT1WG71</accession>
<dbReference type="CDD" id="cd03505">
    <property type="entry name" value="Delta9-FADS-like"/>
    <property type="match status" value="1"/>
</dbReference>
<evidence type="ECO:0000256" key="5">
    <source>
        <dbReference type="ARBA" id="ARBA00022989"/>
    </source>
</evidence>
<evidence type="ECO:0000256" key="1">
    <source>
        <dbReference type="ARBA" id="ARBA00004141"/>
    </source>
</evidence>
<dbReference type="InterPro" id="IPR005804">
    <property type="entry name" value="FA_desaturase_dom"/>
</dbReference>
<dbReference type="InterPro" id="IPR015876">
    <property type="entry name" value="Acyl-CoA_DS"/>
</dbReference>
<evidence type="ECO:0000259" key="12">
    <source>
        <dbReference type="Pfam" id="PF00487"/>
    </source>
</evidence>
<dbReference type="GO" id="GO:0016491">
    <property type="term" value="F:oxidoreductase activity"/>
    <property type="evidence" value="ECO:0007669"/>
    <property type="project" value="UniProtKB-KW"/>
</dbReference>
<keyword evidence="4" id="KW-0276">Fatty acid metabolism</keyword>
<evidence type="ECO:0000256" key="8">
    <source>
        <dbReference type="ARBA" id="ARBA00023098"/>
    </source>
</evidence>
<evidence type="ECO:0000256" key="2">
    <source>
        <dbReference type="ARBA" id="ARBA00008749"/>
    </source>
</evidence>
<dbReference type="InterPro" id="IPR002560">
    <property type="entry name" value="Transposase_DDE"/>
</dbReference>
<proteinExistence type="inferred from homology"/>
<dbReference type="RefSeq" id="WP_256764299.1">
    <property type="nucleotide sequence ID" value="NZ_JANIGO010000002.1"/>
</dbReference>
<keyword evidence="5 11" id="KW-1133">Transmembrane helix</keyword>
<dbReference type="EC" id="1.14.19.-" evidence="14"/>
<evidence type="ECO:0000313" key="14">
    <source>
        <dbReference type="EMBL" id="MCQ8896518.1"/>
    </source>
</evidence>
<evidence type="ECO:0000256" key="7">
    <source>
        <dbReference type="ARBA" id="ARBA00023004"/>
    </source>
</evidence>
<comment type="subcellular location">
    <subcellularLocation>
        <location evidence="1">Membrane</location>
        <topology evidence="1">Multi-pass membrane protein</topology>
    </subcellularLocation>
</comment>
<protein>
    <submittedName>
        <fullName evidence="14">Fatty acid desaturase</fullName>
        <ecNumber evidence="14">1.14.19.-</ecNumber>
    </submittedName>
</protein>
<feature type="transmembrane region" description="Helical" evidence="11">
    <location>
        <begin position="141"/>
        <end position="160"/>
    </location>
</feature>
<feature type="transmembrane region" description="Helical" evidence="11">
    <location>
        <begin position="18"/>
        <end position="37"/>
    </location>
</feature>
<comment type="similarity">
    <text evidence="2">Belongs to the fatty acid desaturase type 2 family.</text>
</comment>
<evidence type="ECO:0000256" key="10">
    <source>
        <dbReference type="SAM" id="Coils"/>
    </source>
</evidence>
<dbReference type="PANTHER" id="PTHR11351">
    <property type="entry name" value="ACYL-COA DESATURASE"/>
    <property type="match status" value="1"/>
</dbReference>
<comment type="caution">
    <text evidence="14">The sequence shown here is derived from an EMBL/GenBank/DDBJ whole genome shotgun (WGS) entry which is preliminary data.</text>
</comment>
<gene>
    <name evidence="14" type="ORF">NQT62_08750</name>
</gene>
<dbReference type="Proteomes" id="UP001204142">
    <property type="component" value="Unassembled WGS sequence"/>
</dbReference>
<keyword evidence="8" id="KW-0443">Lipid metabolism</keyword>
<evidence type="ECO:0000256" key="6">
    <source>
        <dbReference type="ARBA" id="ARBA00023002"/>
    </source>
</evidence>
<sequence length="398" mass="45440">MIAEFLTSGITGASLTEMVIYTLIATHITIVAVTVYLHRAQAHRALDVHPALAHFFRAWLWLTTGMSTRAWAAIHRKHHAKCETPEDPHSPQTRGLKTVFWQGAELYRAEANNAETIARYGHGCPNDWLENKVYERFPWQGVGVTLVLEFILFGFPGVSIWGIQMLWIPVLAAGVINGIGHYWGYRNYDCVDASRNILPWGILIGGEELHNNHHTHATSAKLSSKWYEFDIGWMYIRLFSFLGLVNVKKVAQRPRFASKGQARLDLITVQAVINHRYDVMARYASSMRKAFRAEAARLKQQAQSAQERSVLAKAKKLLSIDEAKLSNAQRAELEQLCAQSALIHGLVEMRRELRVIWERTNLSKEQMLAHLQQWCDKAEQSGNQWLQDMSLRIRRYAA</sequence>